<evidence type="ECO:0008006" key="4">
    <source>
        <dbReference type="Google" id="ProtNLM"/>
    </source>
</evidence>
<feature type="region of interest" description="Disordered" evidence="1">
    <location>
        <begin position="368"/>
        <end position="400"/>
    </location>
</feature>
<dbReference type="PANTHER" id="PTHR15607:SF12">
    <property type="entry name" value="SYNAPTONEMAL COMPLEX PROTEIN 2"/>
    <property type="match status" value="1"/>
</dbReference>
<feature type="compositionally biased region" description="Low complexity" evidence="1">
    <location>
        <begin position="637"/>
        <end position="646"/>
    </location>
</feature>
<feature type="compositionally biased region" description="Low complexity" evidence="1">
    <location>
        <begin position="543"/>
        <end position="566"/>
    </location>
</feature>
<dbReference type="EMBL" id="JAIPUX010005289">
    <property type="protein sequence ID" value="KAH0619212.1"/>
    <property type="molecule type" value="Genomic_DNA"/>
</dbReference>
<name>A0ABQ7SPC9_PHRPL</name>
<comment type="caution">
    <text evidence="2">The sequence shown here is derived from an EMBL/GenBank/DDBJ whole genome shotgun (WGS) entry which is preliminary data.</text>
</comment>
<evidence type="ECO:0000313" key="2">
    <source>
        <dbReference type="EMBL" id="KAH0619212.1"/>
    </source>
</evidence>
<evidence type="ECO:0000256" key="1">
    <source>
        <dbReference type="SAM" id="MobiDB-lite"/>
    </source>
</evidence>
<feature type="region of interest" description="Disordered" evidence="1">
    <location>
        <begin position="240"/>
        <end position="356"/>
    </location>
</feature>
<sequence length="898" mass="102542">MSGDRSTDAWLPKFPELIFDRDSGAYLLRVQPEYLGQLHSRPSSTSRCQDHTSVSPSPSRYRTSKRRHSPSPSPTRSGSRPRDRPAITRRRHSSPSPTRSPRAGGTRRRLSPSPARVSRRHRDSRRGWGSPSPKKNQNRSSGDLKTTTFLNITTKHLMDDVYNFNISGFDEPTIKLGIQEFHVTKLEATKLEATTDLSEKMYNRTNKNKKHLFSDTDTEYRGDDTKTDISWLRESNRKPKPHLVDYSRMKKQKKSKILEAKKTSPSMSVRRTFQQTEVKNDMASISKNQGDSDRGKQAQPTRLKQQRKAALVKKSYKELSDSETDSEEESSEHLLKKGTLKQYPEPKSIKKKPAHQLKVCQSIVSSETTKGNLVNQPKRSTKSGPEKQMELSSLPSFESPASPEILRCLRPQSCDRPLRYRSLLFPEVQPPRYQHSFVMNPSPSSIPRALGSEVDGAALDVEDDPILKEHPDLVYNSISKCYLMPVDPQTLQSCATKSHVATARAQVHRAASSEPPPPPPRHQSLHLRPLPDSPQESRSRSVSPQSQGSHHSISSHHSVSSQSPSPDSDHRSVHNFSSLTTRKNFTSNEDADITNLEKKIYDVDEATSTKHYPLNKSSDIELKGFSENPMESRGEASTSVSQSSTPSKEESYHEEPLAHIHESGPTVHTNFKRLYHEDTEADSDEEEIRREEMKTKLLPRKLFKTDENTYKVSESISTLSINDTSVFDGEGWDADTSSIGMICQKSRTKRMDSFTKQSLKTSYQHMNTMHSELHKHRAKQLENLHSCLIKEIESFERDSQTLRNMEKDFSNFSKKQSETFSTYNKNEQQRFQNLKISFEKNIYGTADCEKTFFASKMHQMKADMKGIQERFLKEMHEEELLNVRKGLQSLFMDKNRNF</sequence>
<feature type="compositionally biased region" description="Polar residues" evidence="1">
    <location>
        <begin position="368"/>
        <end position="378"/>
    </location>
</feature>
<feature type="region of interest" description="Disordered" evidence="1">
    <location>
        <begin position="620"/>
        <end position="668"/>
    </location>
</feature>
<feature type="compositionally biased region" description="Polar residues" evidence="1">
    <location>
        <begin position="40"/>
        <end position="61"/>
    </location>
</feature>
<feature type="region of interest" description="Disordered" evidence="1">
    <location>
        <begin position="38"/>
        <end position="145"/>
    </location>
</feature>
<dbReference type="Proteomes" id="UP000826234">
    <property type="component" value="Unassembled WGS sequence"/>
</dbReference>
<organism evidence="2 3">
    <name type="scientific">Phrynosoma platyrhinos</name>
    <name type="common">Desert horned lizard</name>
    <dbReference type="NCBI Taxonomy" id="52577"/>
    <lineage>
        <taxon>Eukaryota</taxon>
        <taxon>Metazoa</taxon>
        <taxon>Chordata</taxon>
        <taxon>Craniata</taxon>
        <taxon>Vertebrata</taxon>
        <taxon>Euteleostomi</taxon>
        <taxon>Lepidosauria</taxon>
        <taxon>Squamata</taxon>
        <taxon>Bifurcata</taxon>
        <taxon>Unidentata</taxon>
        <taxon>Episquamata</taxon>
        <taxon>Toxicofera</taxon>
        <taxon>Iguania</taxon>
        <taxon>Phrynosomatidae</taxon>
        <taxon>Phrynosomatinae</taxon>
        <taxon>Phrynosoma</taxon>
    </lineage>
</organism>
<feature type="compositionally biased region" description="Basic and acidic residues" evidence="1">
    <location>
        <begin position="620"/>
        <end position="634"/>
    </location>
</feature>
<protein>
    <recommendedName>
        <fullName evidence="4">Synaptonemal complex protein 2</fullName>
    </recommendedName>
</protein>
<reference evidence="2 3" key="1">
    <citation type="journal article" date="2022" name="Gigascience">
        <title>A chromosome-level genome assembly and annotation of the desert horned lizard, Phrynosoma platyrhinos, provides insight into chromosomal rearrangements among reptiles.</title>
        <authorList>
            <person name="Koochekian N."/>
            <person name="Ascanio A."/>
            <person name="Farleigh K."/>
            <person name="Card D.C."/>
            <person name="Schield D.R."/>
            <person name="Castoe T.A."/>
            <person name="Jezkova T."/>
        </authorList>
    </citation>
    <scope>NUCLEOTIDE SEQUENCE [LARGE SCALE GENOMIC DNA]</scope>
    <source>
        <strain evidence="2">NK-2021</strain>
    </source>
</reference>
<proteinExistence type="predicted"/>
<dbReference type="InterPro" id="IPR024835">
    <property type="entry name" value="SYCP2-like"/>
</dbReference>
<accession>A0ABQ7SPC9</accession>
<dbReference type="PANTHER" id="PTHR15607">
    <property type="entry name" value="SYNAPTONEMAL COMPLEX PROTEIN-RELATED"/>
    <property type="match status" value="1"/>
</dbReference>
<keyword evidence="3" id="KW-1185">Reference proteome</keyword>
<feature type="compositionally biased region" description="Basic and acidic residues" evidence="1">
    <location>
        <begin position="647"/>
        <end position="662"/>
    </location>
</feature>
<evidence type="ECO:0000313" key="3">
    <source>
        <dbReference type="Proteomes" id="UP000826234"/>
    </source>
</evidence>
<feature type="compositionally biased region" description="Polar residues" evidence="1">
    <location>
        <begin position="263"/>
        <end position="289"/>
    </location>
</feature>
<feature type="compositionally biased region" description="Polar residues" evidence="1">
    <location>
        <begin position="133"/>
        <end position="145"/>
    </location>
</feature>
<feature type="compositionally biased region" description="Acidic residues" evidence="1">
    <location>
        <begin position="321"/>
        <end position="330"/>
    </location>
</feature>
<gene>
    <name evidence="2" type="ORF">JD844_019017</name>
</gene>
<feature type="region of interest" description="Disordered" evidence="1">
    <location>
        <begin position="502"/>
        <end position="576"/>
    </location>
</feature>